<evidence type="ECO:0000256" key="3">
    <source>
        <dbReference type="SAM" id="Phobius"/>
    </source>
</evidence>
<dbReference type="AlphaFoldDB" id="A0A9W6IB55"/>
<dbReference type="Proteomes" id="UP001143474">
    <property type="component" value="Unassembled WGS sequence"/>
</dbReference>
<keyword evidence="3" id="KW-1133">Transmembrane helix</keyword>
<comment type="caution">
    <text evidence="4">The sequence shown here is derived from an EMBL/GenBank/DDBJ whole genome shotgun (WGS) entry which is preliminary data.</text>
</comment>
<feature type="transmembrane region" description="Helical" evidence="3">
    <location>
        <begin position="74"/>
        <end position="95"/>
    </location>
</feature>
<evidence type="ECO:0000256" key="2">
    <source>
        <dbReference type="SAM" id="MobiDB-lite"/>
    </source>
</evidence>
<evidence type="ECO:0000256" key="1">
    <source>
        <dbReference type="SAM" id="Coils"/>
    </source>
</evidence>
<dbReference type="EMBL" id="BSEV01000030">
    <property type="protein sequence ID" value="GLK14240.1"/>
    <property type="molecule type" value="Genomic_DNA"/>
</dbReference>
<keyword evidence="5" id="KW-1185">Reference proteome</keyword>
<protein>
    <submittedName>
        <fullName evidence="4">Uncharacterized protein</fullName>
    </submittedName>
</protein>
<reference evidence="4" key="1">
    <citation type="journal article" date="2014" name="Int. J. Syst. Evol. Microbiol.">
        <title>Complete genome sequence of Corynebacterium casei LMG S-19264T (=DSM 44701T), isolated from a smear-ripened cheese.</title>
        <authorList>
            <consortium name="US DOE Joint Genome Institute (JGI-PGF)"/>
            <person name="Walter F."/>
            <person name="Albersmeier A."/>
            <person name="Kalinowski J."/>
            <person name="Ruckert C."/>
        </authorList>
    </citation>
    <scope>NUCLEOTIDE SEQUENCE</scope>
    <source>
        <strain evidence="4">VKM Ac-2007</strain>
    </source>
</reference>
<gene>
    <name evidence="4" type="ORF">GCM10017600_76520</name>
</gene>
<keyword evidence="3" id="KW-0472">Membrane</keyword>
<evidence type="ECO:0000313" key="5">
    <source>
        <dbReference type="Proteomes" id="UP001143474"/>
    </source>
</evidence>
<accession>A0A9W6IB55</accession>
<feature type="coiled-coil region" evidence="1">
    <location>
        <begin position="159"/>
        <end position="194"/>
    </location>
</feature>
<feature type="transmembrane region" description="Helical" evidence="3">
    <location>
        <begin position="115"/>
        <end position="138"/>
    </location>
</feature>
<evidence type="ECO:0000313" key="4">
    <source>
        <dbReference type="EMBL" id="GLK14240.1"/>
    </source>
</evidence>
<reference evidence="4" key="2">
    <citation type="submission" date="2023-01" db="EMBL/GenBank/DDBJ databases">
        <authorList>
            <person name="Sun Q."/>
            <person name="Evtushenko L."/>
        </authorList>
    </citation>
    <scope>NUCLEOTIDE SEQUENCE</scope>
    <source>
        <strain evidence="4">VKM Ac-2007</strain>
    </source>
</reference>
<name>A0A9W6IB55_9ACTN</name>
<keyword evidence="3" id="KW-0812">Transmembrane</keyword>
<keyword evidence="1" id="KW-0175">Coiled coil</keyword>
<proteinExistence type="predicted"/>
<feature type="region of interest" description="Disordered" evidence="2">
    <location>
        <begin position="1"/>
        <end position="62"/>
    </location>
</feature>
<sequence>MGVAEPVKVVTSPGDTDPPQAPSSDASHRSADVGAPAGETGDPADAGDSAEGAGTPAGGSGDPAKGEWFSLGKVLGALFGWAFIAAGLLGIVAAIMGKPTRGPEFDTFMDRYFWWLYLGAPALAAVVTALTWGTSALLRRRRERVERRELVLTQRVRALRSMVRETQEVSHELERYLQERLAFLEELNRRVEEKQGLAAMSPETFTAFERVLDRRFRGQSRSGFVQQVVFLFLAFLLGFVGNWLSAPALDALQHWWTSIFNVNNH</sequence>
<organism evidence="4 5">
    <name type="scientific">Streptosporangium carneum</name>
    <dbReference type="NCBI Taxonomy" id="47481"/>
    <lineage>
        <taxon>Bacteria</taxon>
        <taxon>Bacillati</taxon>
        <taxon>Actinomycetota</taxon>
        <taxon>Actinomycetes</taxon>
        <taxon>Streptosporangiales</taxon>
        <taxon>Streptosporangiaceae</taxon>
        <taxon>Streptosporangium</taxon>
    </lineage>
</organism>
<feature type="transmembrane region" description="Helical" evidence="3">
    <location>
        <begin position="224"/>
        <end position="244"/>
    </location>
</feature>